<evidence type="ECO:0000256" key="5">
    <source>
        <dbReference type="ARBA" id="ARBA00022801"/>
    </source>
</evidence>
<gene>
    <name evidence="11" type="ORF">KK078_08335</name>
</gene>
<evidence type="ECO:0000256" key="6">
    <source>
        <dbReference type="ARBA" id="ARBA00022825"/>
    </source>
</evidence>
<dbReference type="InterPro" id="IPR036116">
    <property type="entry name" value="FN3_sf"/>
</dbReference>
<feature type="domain" description="Fibronectin type-III" evidence="10">
    <location>
        <begin position="520"/>
        <end position="628"/>
    </location>
</feature>
<dbReference type="Pfam" id="PF22544">
    <property type="entry name" value="HYDIN_VesB_CFA65-like_Ig"/>
    <property type="match status" value="2"/>
</dbReference>
<comment type="similarity">
    <text evidence="9">Belongs to the peptidase S8 family.</text>
</comment>
<dbReference type="Pfam" id="PF19190">
    <property type="entry name" value="BACON_2"/>
    <property type="match status" value="1"/>
</dbReference>
<dbReference type="GO" id="GO:0005509">
    <property type="term" value="F:calcium ion binding"/>
    <property type="evidence" value="ECO:0007669"/>
    <property type="project" value="InterPro"/>
</dbReference>
<dbReference type="CDD" id="cd00063">
    <property type="entry name" value="FN3"/>
    <property type="match status" value="1"/>
</dbReference>
<feature type="active site" description="Charge relay system" evidence="9">
    <location>
        <position position="216"/>
    </location>
</feature>
<dbReference type="Gene3D" id="3.40.50.200">
    <property type="entry name" value="Peptidase S8/S53 domain"/>
    <property type="match status" value="1"/>
</dbReference>
<dbReference type="InterPro" id="IPR015500">
    <property type="entry name" value="Peptidase_S8_subtilisin-rel"/>
</dbReference>
<dbReference type="GO" id="GO:0016485">
    <property type="term" value="P:protein processing"/>
    <property type="evidence" value="ECO:0007669"/>
    <property type="project" value="TreeGrafter"/>
</dbReference>
<dbReference type="InterPro" id="IPR036852">
    <property type="entry name" value="Peptidase_S8/S53_dom_sf"/>
</dbReference>
<evidence type="ECO:0000256" key="9">
    <source>
        <dbReference type="PROSITE-ProRule" id="PRU01240"/>
    </source>
</evidence>
<dbReference type="InterPro" id="IPR053879">
    <property type="entry name" value="HYDIN_VesB_CFA65-like_Ig"/>
</dbReference>
<keyword evidence="8" id="KW-0966">Cell projection</keyword>
<dbReference type="SUPFAM" id="SSF52317">
    <property type="entry name" value="Class I glutamine amidotransferase-like"/>
    <property type="match status" value="1"/>
</dbReference>
<dbReference type="SUPFAM" id="SSF49313">
    <property type="entry name" value="Cadherin-like"/>
    <property type="match status" value="1"/>
</dbReference>
<keyword evidence="4 9" id="KW-0645">Protease</keyword>
<feature type="active site" description="Charge relay system" evidence="9">
    <location>
        <position position="270"/>
    </location>
</feature>
<dbReference type="GO" id="GO:0016020">
    <property type="term" value="C:membrane"/>
    <property type="evidence" value="ECO:0007669"/>
    <property type="project" value="InterPro"/>
</dbReference>
<dbReference type="InterPro" id="IPR000209">
    <property type="entry name" value="Peptidase_S8/S53_dom"/>
</dbReference>
<dbReference type="Pfam" id="PF00041">
    <property type="entry name" value="fn3"/>
    <property type="match status" value="1"/>
</dbReference>
<sequence length="2652" mass="280422">MKQMYAFHYRSVWLCMIVLGLVFLSNLTVVAQQGAAVEAGILRIKVTEDLAQALERAQIRKSSANVVVTGIQSLDRAALQFRATSIKRVFRPAGKFEAKHRRYGLHRWYEIQLDKSVSVQTAIAAYRGVEKIEYAEAVRKKQIIGSDKPGFGPVRVNPNTLARATLPGPSNDPLLGSQWHYNNTGQAGGTPGSDISLFEAWGIETGSSNVIVAVTDGGAQVNHPDLAANMWVNVDEIPGNGVDDDNNGYVDDINGYGFGDDTGTIAPSDHGTHTSGTIAAVTNNGVGVAGVAGGSGVGDGVRVMSLAAFGATANGGFEDTYVYGADNGAVISQNSWGYVDPDAFDQVVLDGIDYFIAEAGRDENGNQVGPMNGGIVIFAAGNDNQNQNWYPGFYAPTLAVSGLNNQDKKAWYTNFGAWVDIAAPGGETFVDNDPKGVLSTVSGGGYAFFQGTSMACPHVSGVAALLISRFGGPGLTPQVVRQRLTQFVDPIDQLNPNFAGLLGSGRLNALSALQFSDDVAPEAIDDLAVQSTAITSITLTWTAPADSGNHAATAYDIRYATTPITEANFEAATAVPDPPTPALTDSTEVFTVTGLQPGTHYYFAIKSKDFFGNTSPLSNVAEGTTNLPPEILVAPTAFTVDLQTAGTTERTLVVFNQGQGPLDFTIALPDAPGFASAAPLAGSVAPGDSAFVIVGFNAANLLTGTYQESLLVQSNDPDESTVTVALTLNVTSNGAPIAAVEPDSVDFGPVFETGSAQRTIQISNAGSEPLTIYAITSDNPDFTVSAIDTLLIAPFRSSTITITYEPSGLGAAAGQLSILTNDSAHAELTVWLFGEGVEAPGIAVSPTSLSETLNTDKTSTQTLTITNTGASDLIFSVEVTGGTPDTTRTVKTITLPAKSASRSAAAQKQRATTPGKYSQQVILRSRAVQPLAVSKSVLIVTPDLDVTDMETLFDNFPGVEADVYPAADLASITLADLQGYDVVFTTNNTQWLAAGGVEPSVIGDLLADYVDGGGHVIVNQFAYSYDAWQMTGRFITENYGPFTPSTTDEVLDVTLGDIPAPGHPLLAGVSTLNYLGYVQNVGLTPGATAVAYWDNGDLLVAANDNVVALNMLPTYGDGSGIGWSGDLPTLYQNAIAYLVGPTFVDVTPKQGIVAPGAQFNLQVEFDATDLEAGVYTASINIHTNVPGQELVAVPATLTSTGPEFTVDPTSLEEELEREQTVTRTLTLKNNGPDNHTFQVSVSALNASAEVVIQKPGQPAAAAARAEGPGKADKLRQAAITKQAPDRTGTRALTLGSAVAARAAVELSGQVYATDFESFTVGDIHNQQGWRAQFANWTVEEANPFSGAKHFRGLADGMGQSLSISPNVGIGTEEKSTVTAKVSIDGAGTSWQIIPQSPTAALVNTRVEFSADGAIYALTTSGYVQAAASYPTGYFDVTIEVDRDSAYFDLYINDAKIFTGQGFTGNVEEAAILSFMETAGPVMDVDDLRIFDGVKEDAPTFVTVSPVSGVIPAGGTATINVTFASDNLPYGVHTANITIAAGESRLVVPATLTIVGDPAIEVDPTVLQAVVDYREDTTQYIHIANTGGNPLEYGLQVIGAVVEEGKMPAAVKATRFKDHATDKRIADKAARDKQSSRVETKQQRNNITLLAGTALLEEHFEGASFPPSGWTVVDNAGTDVVWKFAADYGEGNYAGTGEAATVSSDAAGFVEFDTELLTPVITVPGYKDIAVQYNVNYQNLLNLDFLDLDIQVDGGAWTNILHWNEDHGALLDLPGEFVTVLLEEYLQNASTFRLRWHYYDPNTDDWDWYAQIDDVVILRDSRPWLTVAPAAGTIPVGESVDVAAHFDGTAAGPGFYVAGILVTSNAPSDTLTGIVASLTIREPADISVTPDSLSQELYVGEKATQTLTISNSGVSTLRYAFGNTPLPARTPAAVKAITTGKETLSSLAASASDLRALSPGGPAVKASVIQYATGFEGFNIGTLNGQDGWFTQRDVWNVGTGNAHEGTNHIHAEADGSGQVLAFPPEVAIGTDPISSTSVQLNFDNSIGTTWEVIPQSPTAEFVNTRFRVLSDGSAYALVSDGAGNGSFQPVATTLPSGYFELRIDIERATNNFTIYIDGTEVFSGLGFAGNIEQVVLLSLAETTGTTWDVDDIAIFDGPAEAPWLTTSPASGTVPPGGSAVVTVTFNAEDVTAGIYRDSLRLTSNDPDNSPIFIPVELTVLHNVPPVLAPIDTAVVATLTSQDVTFTATDEDDSVVTVQLLDAPSFVTWKSSGNGTATYTISPAAGQEGEYSLWVRATDARGASDSAIFHLSVVSYGVQSFSVINTRTGQVVTTFTDSLWLDASRPEFKLYALRANTNPATVGSVRFWDNDVTNQYKLDNTAPYDLYPLIFYLDGQEHSIKARAYTRSGGRGYASPVKEVFLHLHNPTNVTDFDVVKNNGPKVSNLVDGGVIDISRPRFQGINIRANFSGPLPRSIVFRLNGAFFRVDNAEPFVMNGNYNGNGIDVPWPATPGEYTLTATAYTNWNGLGVEGESITVHFTVINGVATASAGARGASPESVAIVEETSAAGKWSVYPVPVEDVLHISLPAEIQGPVGLSILDPRGVAQFHEQGAADKFRDYSISTGKLGLTTGVYFIQIQYGPGKREIRKFLKQ</sequence>
<evidence type="ECO:0000256" key="8">
    <source>
        <dbReference type="ARBA" id="ARBA00023273"/>
    </source>
</evidence>
<dbReference type="SUPFAM" id="SSF49265">
    <property type="entry name" value="Fibronectin type III"/>
    <property type="match status" value="1"/>
</dbReference>
<name>A0AAP2D790_9BACT</name>
<dbReference type="InterPro" id="IPR013783">
    <property type="entry name" value="Ig-like_fold"/>
</dbReference>
<evidence type="ECO:0000256" key="1">
    <source>
        <dbReference type="ARBA" id="ARBA00004138"/>
    </source>
</evidence>
<dbReference type="RefSeq" id="WP_254089797.1">
    <property type="nucleotide sequence ID" value="NZ_JAHESC010000009.1"/>
</dbReference>
<dbReference type="InterPro" id="IPR024361">
    <property type="entry name" value="BACON"/>
</dbReference>
<keyword evidence="12" id="KW-1185">Reference proteome</keyword>
<dbReference type="Pfam" id="PF00082">
    <property type="entry name" value="Peptidase_S8"/>
    <property type="match status" value="1"/>
</dbReference>
<reference evidence="11 12" key="1">
    <citation type="submission" date="2021-05" db="EMBL/GenBank/DDBJ databases">
        <title>A Polyphasic approach of four new species of the genus Ohtaekwangia: Ohtaekwangia histidinii sp. nov., Ohtaekwangia cretensis sp. nov., Ohtaekwangia indiensis sp. nov., Ohtaekwangia reichenbachii sp. nov. from diverse environment.</title>
        <authorList>
            <person name="Octaviana S."/>
        </authorList>
    </citation>
    <scope>NUCLEOTIDE SEQUENCE [LARGE SCALE GENOMIC DNA]</scope>
    <source>
        <strain evidence="11 12">PWU37</strain>
    </source>
</reference>
<evidence type="ECO:0000313" key="12">
    <source>
        <dbReference type="Proteomes" id="UP001319180"/>
    </source>
</evidence>
<evidence type="ECO:0000256" key="3">
    <source>
        <dbReference type="ARBA" id="ARBA00022490"/>
    </source>
</evidence>
<dbReference type="Gene3D" id="2.60.120.200">
    <property type="match status" value="1"/>
</dbReference>
<dbReference type="InterPro" id="IPR015919">
    <property type="entry name" value="Cadherin-like_sf"/>
</dbReference>
<dbReference type="NCBIfam" id="NF012200">
    <property type="entry name" value="choice_anch_D"/>
    <property type="match status" value="1"/>
</dbReference>
<keyword evidence="7" id="KW-0969">Cilium</keyword>
<evidence type="ECO:0000256" key="2">
    <source>
        <dbReference type="ARBA" id="ARBA00004496"/>
    </source>
</evidence>
<dbReference type="PANTHER" id="PTHR42884:SF14">
    <property type="entry name" value="NEUROENDOCRINE CONVERTASE 1"/>
    <property type="match status" value="1"/>
</dbReference>
<comment type="caution">
    <text evidence="11">The sequence shown here is derived from an EMBL/GenBank/DDBJ whole genome shotgun (WGS) entry which is preliminary data.</text>
</comment>
<dbReference type="SUPFAM" id="SSF52743">
    <property type="entry name" value="Subtilisin-like"/>
    <property type="match status" value="1"/>
</dbReference>
<dbReference type="Pfam" id="PF17963">
    <property type="entry name" value="Big_9"/>
    <property type="match status" value="1"/>
</dbReference>
<evidence type="ECO:0000259" key="10">
    <source>
        <dbReference type="PROSITE" id="PS50853"/>
    </source>
</evidence>
<evidence type="ECO:0000313" key="11">
    <source>
        <dbReference type="EMBL" id="MBT1686559.1"/>
    </source>
</evidence>
<evidence type="ECO:0000256" key="4">
    <source>
        <dbReference type="ARBA" id="ARBA00022670"/>
    </source>
</evidence>
<accession>A0AAP2D790</accession>
<dbReference type="PROSITE" id="PS50853">
    <property type="entry name" value="FN3"/>
    <property type="match status" value="1"/>
</dbReference>
<dbReference type="PRINTS" id="PR00723">
    <property type="entry name" value="SUBTILISIN"/>
</dbReference>
<dbReference type="InterPro" id="IPR023828">
    <property type="entry name" value="Peptidase_S8_Ser-AS"/>
</dbReference>
<dbReference type="GO" id="GO:0004252">
    <property type="term" value="F:serine-type endopeptidase activity"/>
    <property type="evidence" value="ECO:0007669"/>
    <property type="project" value="UniProtKB-UniRule"/>
</dbReference>
<keyword evidence="3" id="KW-0963">Cytoplasm</keyword>
<dbReference type="InterPro" id="IPR029062">
    <property type="entry name" value="Class_I_gatase-like"/>
</dbReference>
<dbReference type="Proteomes" id="UP001319180">
    <property type="component" value="Unassembled WGS sequence"/>
</dbReference>
<dbReference type="InterPro" id="IPR003961">
    <property type="entry name" value="FN3_dom"/>
</dbReference>
<protein>
    <submittedName>
        <fullName evidence="11">S8 family serine peptidase</fullName>
    </submittedName>
</protein>
<keyword evidence="5 9" id="KW-0378">Hydrolase</keyword>
<dbReference type="GO" id="GO:0005737">
    <property type="term" value="C:cytoplasm"/>
    <property type="evidence" value="ECO:0007669"/>
    <property type="project" value="UniProtKB-SubCell"/>
</dbReference>
<evidence type="ECO:0000256" key="7">
    <source>
        <dbReference type="ARBA" id="ARBA00023069"/>
    </source>
</evidence>
<proteinExistence type="inferred from homology"/>
<dbReference type="SMART" id="SM00060">
    <property type="entry name" value="FN3"/>
    <property type="match status" value="2"/>
</dbReference>
<organism evidence="11 12">
    <name type="scientific">Dawidia soli</name>
    <dbReference type="NCBI Taxonomy" id="2782352"/>
    <lineage>
        <taxon>Bacteria</taxon>
        <taxon>Pseudomonadati</taxon>
        <taxon>Bacteroidota</taxon>
        <taxon>Cytophagia</taxon>
        <taxon>Cytophagales</taxon>
        <taxon>Chryseotaleaceae</taxon>
        <taxon>Dawidia</taxon>
    </lineage>
</organism>
<keyword evidence="6 9" id="KW-0720">Serine protease</keyword>
<dbReference type="PROSITE" id="PS00138">
    <property type="entry name" value="SUBTILASE_SER"/>
    <property type="match status" value="1"/>
</dbReference>
<comment type="subcellular location">
    <subcellularLocation>
        <location evidence="1">Cell projection</location>
        <location evidence="1">Cilium</location>
    </subcellularLocation>
    <subcellularLocation>
        <location evidence="2">Cytoplasm</location>
    </subcellularLocation>
</comment>
<dbReference type="Gene3D" id="2.60.40.10">
    <property type="entry name" value="Immunoglobulins"/>
    <property type="match status" value="7"/>
</dbReference>
<feature type="active site" description="Charge relay system" evidence="9">
    <location>
        <position position="453"/>
    </location>
</feature>
<dbReference type="PANTHER" id="PTHR42884">
    <property type="entry name" value="PROPROTEIN CONVERTASE SUBTILISIN/KEXIN-RELATED"/>
    <property type="match status" value="1"/>
</dbReference>
<dbReference type="EMBL" id="JAHESC010000009">
    <property type="protein sequence ID" value="MBT1686559.1"/>
    <property type="molecule type" value="Genomic_DNA"/>
</dbReference>
<dbReference type="PROSITE" id="PS51892">
    <property type="entry name" value="SUBTILASE"/>
    <property type="match status" value="1"/>
</dbReference>